<dbReference type="GO" id="GO:0006508">
    <property type="term" value="P:proteolysis"/>
    <property type="evidence" value="ECO:0007669"/>
    <property type="project" value="UniProtKB-KW"/>
</dbReference>
<feature type="repeat" description="TPR" evidence="1">
    <location>
        <begin position="233"/>
        <end position="266"/>
    </location>
</feature>
<keyword evidence="1" id="KW-0802">TPR repeat</keyword>
<dbReference type="STRING" id="1817863.A2Y62_00230"/>
<dbReference type="EMBL" id="MFGW01000098">
    <property type="protein sequence ID" value="OGF66072.1"/>
    <property type="molecule type" value="Genomic_DNA"/>
</dbReference>
<dbReference type="Gene3D" id="3.60.20.10">
    <property type="entry name" value="Glutamine Phosphoribosylpyrophosphate, subunit 1, domain 1"/>
    <property type="match status" value="1"/>
</dbReference>
<keyword evidence="2" id="KW-0645">Protease</keyword>
<reference evidence="2 3" key="1">
    <citation type="journal article" date="2016" name="Nat. Commun.">
        <title>Thousands of microbial genomes shed light on interconnected biogeochemical processes in an aquifer system.</title>
        <authorList>
            <person name="Anantharaman K."/>
            <person name="Brown C.T."/>
            <person name="Hug L.A."/>
            <person name="Sharon I."/>
            <person name="Castelle C.J."/>
            <person name="Probst A.J."/>
            <person name="Thomas B.C."/>
            <person name="Singh A."/>
            <person name="Wilkins M.J."/>
            <person name="Karaoz U."/>
            <person name="Brodie E.L."/>
            <person name="Williams K.H."/>
            <person name="Hubbard S.S."/>
            <person name="Banfield J.F."/>
        </authorList>
    </citation>
    <scope>NUCLEOTIDE SEQUENCE [LARGE SCALE GENOMIC DNA]</scope>
</reference>
<keyword evidence="2" id="KW-0378">Hydrolase</keyword>
<dbReference type="InterPro" id="IPR029055">
    <property type="entry name" value="Ntn_hydrolases_N"/>
</dbReference>
<dbReference type="SUPFAM" id="SSF48452">
    <property type="entry name" value="TPR-like"/>
    <property type="match status" value="1"/>
</dbReference>
<evidence type="ECO:0000313" key="3">
    <source>
        <dbReference type="Proteomes" id="UP000178943"/>
    </source>
</evidence>
<sequence>MKKDNLLLLIILLSLFSYTYASGISPLYHTYSIVAIDEELGQIGVAVQSHWFSVGQAVSWAEAGVGAVATQSFTEVSYGPLGLQLMKSGKTAPEALTALMAIDKNIDVRQVAMIDSRGNIAVHTGNLCIPEAGHKTGKKYAVQANLMLKNTVWDAMAKAFETTQGELSDRLLAALEAAQQESGDIRGMQSASILVVSSKTSGIPWSEKIIDLRIEDHPQPLVELKRLLLINKAYNFMNKGDEFFAKGDIDAANKAYQMAEKLLPDNLEIKFWHAITLANKNNWEEALPLFKTVFAQDKNWALLVPRLPRAKLLPDDKNVIKKILSVSQ</sequence>
<organism evidence="2 3">
    <name type="scientific">Candidatus Fischerbacteria bacterium RBG_13_37_8</name>
    <dbReference type="NCBI Taxonomy" id="1817863"/>
    <lineage>
        <taxon>Bacteria</taxon>
        <taxon>Candidatus Fischeribacteriota</taxon>
    </lineage>
</organism>
<dbReference type="Gene3D" id="1.25.40.10">
    <property type="entry name" value="Tetratricopeptide repeat domain"/>
    <property type="match status" value="1"/>
</dbReference>
<dbReference type="Pfam" id="PF06267">
    <property type="entry name" value="DUF1028"/>
    <property type="match status" value="1"/>
</dbReference>
<protein>
    <submittedName>
        <fullName evidence="2">Zn-dependent protease</fullName>
    </submittedName>
</protein>
<comment type="caution">
    <text evidence="2">The sequence shown here is derived from an EMBL/GenBank/DDBJ whole genome shotgun (WGS) entry which is preliminary data.</text>
</comment>
<dbReference type="AlphaFoldDB" id="A0A1F5VRI6"/>
<evidence type="ECO:0000256" key="1">
    <source>
        <dbReference type="PROSITE-ProRule" id="PRU00339"/>
    </source>
</evidence>
<evidence type="ECO:0000313" key="2">
    <source>
        <dbReference type="EMBL" id="OGF66072.1"/>
    </source>
</evidence>
<proteinExistence type="predicted"/>
<gene>
    <name evidence="2" type="ORF">A2Y62_00230</name>
</gene>
<dbReference type="PANTHER" id="PTHR39328:SF1">
    <property type="entry name" value="BLL2871 PROTEIN"/>
    <property type="match status" value="1"/>
</dbReference>
<dbReference type="SUPFAM" id="SSF56235">
    <property type="entry name" value="N-terminal nucleophile aminohydrolases (Ntn hydrolases)"/>
    <property type="match status" value="1"/>
</dbReference>
<name>A0A1F5VRI6_9BACT</name>
<accession>A0A1F5VRI6</accession>
<dbReference type="Proteomes" id="UP000178943">
    <property type="component" value="Unassembled WGS sequence"/>
</dbReference>
<dbReference type="PROSITE" id="PS50005">
    <property type="entry name" value="TPR"/>
    <property type="match status" value="1"/>
</dbReference>
<dbReference type="GO" id="GO:0008233">
    <property type="term" value="F:peptidase activity"/>
    <property type="evidence" value="ECO:0007669"/>
    <property type="project" value="UniProtKB-KW"/>
</dbReference>
<dbReference type="InterPro" id="IPR010430">
    <property type="entry name" value="DUF1028"/>
</dbReference>
<dbReference type="InterPro" id="IPR011990">
    <property type="entry name" value="TPR-like_helical_dom_sf"/>
</dbReference>
<dbReference type="PANTHER" id="PTHR39328">
    <property type="entry name" value="BLL2871 PROTEIN"/>
    <property type="match status" value="1"/>
</dbReference>
<dbReference type="InterPro" id="IPR019734">
    <property type="entry name" value="TPR_rpt"/>
</dbReference>